<evidence type="ECO:0000256" key="3">
    <source>
        <dbReference type="ARBA" id="ARBA00022692"/>
    </source>
</evidence>
<gene>
    <name evidence="8" type="ORF">TrRE_jg10909</name>
</gene>
<protein>
    <recommendedName>
        <fullName evidence="7">ACT domain-containing protein</fullName>
    </recommendedName>
</protein>
<feature type="domain" description="ACT" evidence="7">
    <location>
        <begin position="329"/>
        <end position="421"/>
    </location>
</feature>
<feature type="domain" description="ACT" evidence="7">
    <location>
        <begin position="237"/>
        <end position="313"/>
    </location>
</feature>
<evidence type="ECO:0000256" key="2">
    <source>
        <dbReference type="ARBA" id="ARBA00006824"/>
    </source>
</evidence>
<dbReference type="PANTHER" id="PTHR11266:SF21">
    <property type="entry name" value="ACT DOMAIN-CONTAINING PROTEIN"/>
    <property type="match status" value="1"/>
</dbReference>
<evidence type="ECO:0000256" key="6">
    <source>
        <dbReference type="SAM" id="Phobius"/>
    </source>
</evidence>
<dbReference type="GO" id="GO:0016020">
    <property type="term" value="C:membrane"/>
    <property type="evidence" value="ECO:0007669"/>
    <property type="project" value="UniProtKB-SubCell"/>
</dbReference>
<dbReference type="InterPro" id="IPR045865">
    <property type="entry name" value="ACT-like_dom_sf"/>
</dbReference>
<dbReference type="InterPro" id="IPR002912">
    <property type="entry name" value="ACT_dom"/>
</dbReference>
<name>A0A9W7A5U5_9STRA</name>
<proteinExistence type="inferred from homology"/>
<organism evidence="8 9">
    <name type="scientific">Triparma retinervis</name>
    <dbReference type="NCBI Taxonomy" id="2557542"/>
    <lineage>
        <taxon>Eukaryota</taxon>
        <taxon>Sar</taxon>
        <taxon>Stramenopiles</taxon>
        <taxon>Ochrophyta</taxon>
        <taxon>Bolidophyceae</taxon>
        <taxon>Parmales</taxon>
        <taxon>Triparmaceae</taxon>
        <taxon>Triparma</taxon>
    </lineage>
</organism>
<dbReference type="OrthoDB" id="5345392at2759"/>
<dbReference type="PROSITE" id="PS51671">
    <property type="entry name" value="ACT"/>
    <property type="match status" value="2"/>
</dbReference>
<evidence type="ECO:0000313" key="8">
    <source>
        <dbReference type="EMBL" id="GMH63885.1"/>
    </source>
</evidence>
<dbReference type="Pfam" id="PF04117">
    <property type="entry name" value="Mpv17_PMP22"/>
    <property type="match status" value="1"/>
</dbReference>
<evidence type="ECO:0000259" key="7">
    <source>
        <dbReference type="PROSITE" id="PS51671"/>
    </source>
</evidence>
<dbReference type="Gene3D" id="3.30.70.260">
    <property type="match status" value="2"/>
</dbReference>
<dbReference type="AlphaFoldDB" id="A0A9W7A5U5"/>
<comment type="subcellular location">
    <subcellularLocation>
        <location evidence="1">Membrane</location>
        <topology evidence="1">Multi-pass membrane protein</topology>
    </subcellularLocation>
</comment>
<accession>A0A9W7A5U5</accession>
<keyword evidence="9" id="KW-1185">Reference proteome</keyword>
<dbReference type="GO" id="GO:0005737">
    <property type="term" value="C:cytoplasm"/>
    <property type="evidence" value="ECO:0007669"/>
    <property type="project" value="TreeGrafter"/>
</dbReference>
<evidence type="ECO:0000256" key="5">
    <source>
        <dbReference type="ARBA" id="ARBA00023136"/>
    </source>
</evidence>
<dbReference type="SUPFAM" id="SSF55021">
    <property type="entry name" value="ACT-like"/>
    <property type="match status" value="2"/>
</dbReference>
<comment type="similarity">
    <text evidence="2">Belongs to the peroxisomal membrane protein PXMP2/4 family.</text>
</comment>
<keyword evidence="3 6" id="KW-0812">Transmembrane</keyword>
<feature type="transmembrane region" description="Helical" evidence="6">
    <location>
        <begin position="49"/>
        <end position="67"/>
    </location>
</feature>
<keyword evidence="4 6" id="KW-1133">Transmembrane helix</keyword>
<sequence>MSSNWLMRIPKTYPLAFGMVFSTFKTSFSDLLVQTTVEKRDEIDWRRNAAFASFGCFYLGGVQYLLYVPIFKRFFPTAGEFSSLTLKQKFNHKRGMKETAAQVGLDQFVHHPLMYFPVFYATKEIVTNPENPDLKRAIIDDYFKTNFKEDMLALWKIWIPSTVLNFTFMPLWGRIPWVASTSLIWTCILSMMRGGEAGLKDEVIGPGVSGVSDSLMGGTYRPRTCPVEMDSHLSHITVSASGMDKIGMVARMCKGVSDAGGNITMSKMTRLGNQFVMMMHVNYDHEKVRHLDLLESIRNNSEELVVKINKLQPRSTGLRQSSGQQMTFKVSCRGPDTPGFTAAITDVLAKHSVSIEMLDTNVVLESDGSRSFWLDIEGIERKMGLFSDEDVEALDKDLKAIKNKEGNPLSRVNLKVARKENTHTS</sequence>
<dbReference type="EMBL" id="BRXZ01003883">
    <property type="protein sequence ID" value="GMH63885.1"/>
    <property type="molecule type" value="Genomic_DNA"/>
</dbReference>
<dbReference type="InterPro" id="IPR007248">
    <property type="entry name" value="Mpv17_PMP22"/>
</dbReference>
<dbReference type="Pfam" id="PF13740">
    <property type="entry name" value="ACT_6"/>
    <property type="match status" value="1"/>
</dbReference>
<evidence type="ECO:0000256" key="1">
    <source>
        <dbReference type="ARBA" id="ARBA00004141"/>
    </source>
</evidence>
<comment type="caution">
    <text evidence="8">The sequence shown here is derived from an EMBL/GenBank/DDBJ whole genome shotgun (WGS) entry which is preliminary data.</text>
</comment>
<dbReference type="PANTHER" id="PTHR11266">
    <property type="entry name" value="PEROXISOMAL MEMBRANE PROTEIN 2, PXMP2 MPV17"/>
    <property type="match status" value="1"/>
</dbReference>
<evidence type="ECO:0000256" key="4">
    <source>
        <dbReference type="ARBA" id="ARBA00022989"/>
    </source>
</evidence>
<dbReference type="Proteomes" id="UP001165082">
    <property type="component" value="Unassembled WGS sequence"/>
</dbReference>
<evidence type="ECO:0000313" key="9">
    <source>
        <dbReference type="Proteomes" id="UP001165082"/>
    </source>
</evidence>
<keyword evidence="5 6" id="KW-0472">Membrane</keyword>
<reference evidence="8" key="1">
    <citation type="submission" date="2022-07" db="EMBL/GenBank/DDBJ databases">
        <title>Genome analysis of Parmales, a sister group of diatoms, reveals the evolutionary specialization of diatoms from phago-mixotrophs to photoautotrophs.</title>
        <authorList>
            <person name="Ban H."/>
            <person name="Sato S."/>
            <person name="Yoshikawa S."/>
            <person name="Kazumasa Y."/>
            <person name="Nakamura Y."/>
            <person name="Ichinomiya M."/>
            <person name="Saitoh K."/>
            <person name="Sato N."/>
            <person name="Blanc-Mathieu R."/>
            <person name="Endo H."/>
            <person name="Kuwata A."/>
            <person name="Ogata H."/>
        </authorList>
    </citation>
    <scope>NUCLEOTIDE SEQUENCE</scope>
</reference>